<evidence type="ECO:0000313" key="2">
    <source>
        <dbReference type="EMBL" id="EJC84172.1"/>
    </source>
</evidence>
<evidence type="ECO:0000256" key="1">
    <source>
        <dbReference type="SAM" id="MobiDB-lite"/>
    </source>
</evidence>
<dbReference type="InterPro" id="IPR027417">
    <property type="entry name" value="P-loop_NTPase"/>
</dbReference>
<organism evidence="2 3">
    <name type="scientific">Rhizobium leguminosarum bv. trifolii WSM2297</name>
    <dbReference type="NCBI Taxonomy" id="754762"/>
    <lineage>
        <taxon>Bacteria</taxon>
        <taxon>Pseudomonadati</taxon>
        <taxon>Pseudomonadota</taxon>
        <taxon>Alphaproteobacteria</taxon>
        <taxon>Hyphomicrobiales</taxon>
        <taxon>Rhizobiaceae</taxon>
        <taxon>Rhizobium/Agrobacterium group</taxon>
        <taxon>Rhizobium</taxon>
    </lineage>
</organism>
<name>J0CKB4_RHILT</name>
<dbReference type="RefSeq" id="WP_003576988.1">
    <property type="nucleotide sequence ID" value="NZ_JH719393.1"/>
</dbReference>
<evidence type="ECO:0000313" key="3">
    <source>
        <dbReference type="Proteomes" id="UP000005732"/>
    </source>
</evidence>
<dbReference type="EMBL" id="JH719393">
    <property type="protein sequence ID" value="EJC84172.1"/>
    <property type="molecule type" value="Genomic_DNA"/>
</dbReference>
<proteinExistence type="predicted"/>
<gene>
    <name evidence="2" type="ORF">Rleg4DRAFT_5969</name>
</gene>
<sequence length="1359" mass="152946">MGTVFVVLAEPGAGKTELLKALAGLLQANRTRASIFQNKPGLAGTGPLVIDAMDEVARIDTVATDKIIATASETPAVTVVFASRSAEWDRSRTAYVEQCFGAKPVIVHLRPFNEDEQRQLFESRFPSEDFEAFAAEVHQFGLGPLLGNPQFLILFGEAYVESGRVFTSKAKIFADAIRRLAHEANTERPKPKLKPPLDAIIAVAGEVFAKLLLSGATGIATVESLSDRDFPYINALCRDASNAPFLIDTRLLKPSDDPDEHEPVHRIVAEYCAASYLVGRLEDPRDRLSLERVLAVVAPNGVTRDELRGMVGWMAALGHQPLQLRLIELDPYAVLANGDPSQLTTAAKRALLSALDKLADLEPLFRRSDTWRRFNVGQFFTPDILGQVRTILRKPGQFRTLVLELLIDTDASASLLPELSVLVRNATTDSDTRKWVGEVLLAAGTFNPVVEFDALVAEGSATSLEIVARWVTKRGVESVGAAKVADLLDKLSVLYGKPNRRHRDGTSRYFIDRLVRSFRRAEVTNFLDALTTGFVCTCAPKHAYACTCRYGKSKILGRLLDRYFELAEAGPQDPARIWQWIRSLHFQGNASTERSVSVKHLVANDELRRDLQRRAVEGLRGEQAQNAVIELYSSHAHSGLHMHAGDSDALSQYAFDHNMVDVWGALLSGHNIWDKEKGPNALRAAQRAQSQFSPDFMRLWARRERARREYWRDERRVTHIRGRKKRAEKEAAVEANNRAYLRANLAEIEAGRHGWWLTEFTRAFLYYPDELEDMVDNPETPLRALRNCLPFVEPHIPTVERLGQRKSTNIAEILLAALIVLYRDGVDLTILDPRMLAAAKTEATSSYPVFKDGEADGEAFEAALDAALFKEPGSAETFLRAYIEPQLAEPENAPQHVYWLNNKPAFHDLRATLPMEWLERFPQMPQEAMRPLFGMASQYGRREDLIALIDRRCGDPLVDSGNEIEEDKRARGRRKFWQLNAVLYRTPGHDAAWQELKTDPKAIFDFEGRLGRMYEREDDDYPPITAETIYKVMDAFVPVWPKVHLPSSWGTGDPEDQSAYRFLRDCIWRIAQDAPEHRIEVLDRMLPDARFVDYHEAMLTMRAEAQRKLALQDFRAPRPLEINKMLEENDEDLRALMVEQLEELQRWLNGSETDPLVPFYNGDKRVDENTARNRIVDQLQGQMKALGLSIVIERHMAGGNRCDITASAILEGRNRLLVTEVKGQWNDELYSAAAAQLDQRYAIHPDAARQGVYLALWFGNGEKVNGVVDASLTSAGDLKARILDKMTDELKARVDVVVLDLSRPTKFPKPPRKTSAKKAALRPINQPHQEGAQLERRRCRGGSTPHSRPVALSTTEVRK</sequence>
<protein>
    <submittedName>
        <fullName evidence="2">Uncharacterized protein</fullName>
    </submittedName>
</protein>
<dbReference type="SUPFAM" id="SSF52540">
    <property type="entry name" value="P-loop containing nucleoside triphosphate hydrolases"/>
    <property type="match status" value="1"/>
</dbReference>
<dbReference type="HOGENOM" id="CLU_006178_0_0_5"/>
<reference evidence="2 3" key="1">
    <citation type="submission" date="2012-02" db="EMBL/GenBank/DDBJ databases">
        <title>Improved High-Quality Draft Sequence of Rhizobium leguminosarum bv. trifolii WSM2297.</title>
        <authorList>
            <consortium name="US DOE Joint Genome Institute"/>
            <person name="Lucas S."/>
            <person name="Han J."/>
            <person name="Lapidus A."/>
            <person name="Cheng J.-F."/>
            <person name="Goodwin L."/>
            <person name="Pitluck S."/>
            <person name="Peters L."/>
            <person name="Ovchinnikova G."/>
            <person name="Zhang X."/>
            <person name="Detter J.C."/>
            <person name="Han C."/>
            <person name="Tapia R."/>
            <person name="Land M."/>
            <person name="Hauser L."/>
            <person name="Kyrpides N."/>
            <person name="Ivanova N."/>
            <person name="Pagani I."/>
            <person name="Brau L."/>
            <person name="Yates R."/>
            <person name="O'Hara G."/>
            <person name="Rui T."/>
            <person name="Howieson J."/>
            <person name="Reeve W."/>
            <person name="Woyke T."/>
        </authorList>
    </citation>
    <scope>NUCLEOTIDE SEQUENCE [LARGE SCALE GENOMIC DNA]</scope>
    <source>
        <strain evidence="2 3">WSM2297</strain>
    </source>
</reference>
<dbReference type="Proteomes" id="UP000005732">
    <property type="component" value="Unassembled WGS sequence"/>
</dbReference>
<accession>J0CKB4</accession>
<feature type="region of interest" description="Disordered" evidence="1">
    <location>
        <begin position="1305"/>
        <end position="1359"/>
    </location>
</feature>
<feature type="compositionally biased region" description="Basic residues" evidence="1">
    <location>
        <begin position="1309"/>
        <end position="1320"/>
    </location>
</feature>